<gene>
    <name evidence="1" type="primary">tssF</name>
    <name evidence="1" type="ORF">SYV04_05165</name>
</gene>
<dbReference type="Pfam" id="PF05947">
    <property type="entry name" value="T6SS_TssF"/>
    <property type="match status" value="1"/>
</dbReference>
<dbReference type="Proteomes" id="UP001291309">
    <property type="component" value="Unassembled WGS sequence"/>
</dbReference>
<dbReference type="PANTHER" id="PTHR35370:SF1">
    <property type="entry name" value="TYPE VI SECRETION SYSTEM COMPONENT TSSF1"/>
    <property type="match status" value="1"/>
</dbReference>
<name>A0ABU5GX42_9BACT</name>
<comment type="caution">
    <text evidence="1">The sequence shown here is derived from an EMBL/GenBank/DDBJ whole genome shotgun (WGS) entry which is preliminary data.</text>
</comment>
<keyword evidence="2" id="KW-1185">Reference proteome</keyword>
<dbReference type="PANTHER" id="PTHR35370">
    <property type="entry name" value="CYTOPLASMIC PROTEIN-RELATED-RELATED"/>
    <property type="match status" value="1"/>
</dbReference>
<evidence type="ECO:0000313" key="2">
    <source>
        <dbReference type="Proteomes" id="UP001291309"/>
    </source>
</evidence>
<dbReference type="RefSeq" id="WP_321544488.1">
    <property type="nucleotide sequence ID" value="NZ_JAXIVS010000002.1"/>
</dbReference>
<dbReference type="InterPro" id="IPR010272">
    <property type="entry name" value="T6SS_TssF"/>
</dbReference>
<evidence type="ECO:0000313" key="1">
    <source>
        <dbReference type="EMBL" id="MDY7225758.1"/>
    </source>
</evidence>
<dbReference type="NCBIfam" id="TIGR03359">
    <property type="entry name" value="VI_chp_6"/>
    <property type="match status" value="1"/>
</dbReference>
<organism evidence="1 2">
    <name type="scientific">Hyalangium rubrum</name>
    <dbReference type="NCBI Taxonomy" id="3103134"/>
    <lineage>
        <taxon>Bacteria</taxon>
        <taxon>Pseudomonadati</taxon>
        <taxon>Myxococcota</taxon>
        <taxon>Myxococcia</taxon>
        <taxon>Myxococcales</taxon>
        <taxon>Cystobacterineae</taxon>
        <taxon>Archangiaceae</taxon>
        <taxon>Hyalangium</taxon>
    </lineage>
</organism>
<accession>A0ABU5GX42</accession>
<dbReference type="PIRSF" id="PIRSF028304">
    <property type="entry name" value="UCP028304"/>
    <property type="match status" value="1"/>
</dbReference>
<reference evidence="1 2" key="1">
    <citation type="submission" date="2023-12" db="EMBL/GenBank/DDBJ databases">
        <title>the genome sequence of Hyalangium sp. s54d21.</title>
        <authorList>
            <person name="Zhang X."/>
        </authorList>
    </citation>
    <scope>NUCLEOTIDE SEQUENCE [LARGE SCALE GENOMIC DNA]</scope>
    <source>
        <strain evidence="2">s54d21</strain>
    </source>
</reference>
<dbReference type="EMBL" id="JAXIVS010000002">
    <property type="protein sequence ID" value="MDY7225758.1"/>
    <property type="molecule type" value="Genomic_DNA"/>
</dbReference>
<protein>
    <submittedName>
        <fullName evidence="1">Type VI secretion system baseplate subunit TssF</fullName>
    </submittedName>
</protein>
<sequence>MFSKYFLSELAYLREMGRAFGLANPGVAGMLVERGADPDVERLLEGFAFLTARIRERVDDDVPEMIHVLTELLLPHYLRPVPASTVIEFTPQVRALRGRSTIPAGVEIAARPLDGTSCVFRTTSDVELLPLTLDEALLDKSSATAPVLRLFFQAHEQIYSEIFRPAGLRLFIHAEMATSALMLLWLLRYCRGVEVRNENGRSVQLPASAVHSLGFDRNFRLLPWPRASEGYRQLQEYFTLPEKFFFFEVRGLDAAKAIAESRFELAFHFERPPPLEARVGQEMFRLHCAPAINLFSTPAHPLRHSVMSQDHILRADGIDARHMEVFSVDSVTGLRMGVNERRTYRPFFEFAHAAGDTAEPTFYRLRRAASPIDDGIDTHLSLETPRDVTPSIADETLSIQLTCTNRSLPTRLQVGDVHLPTVTSPTNARFRNISPVSRPARAPLGTELHWRLLSHLAINQQSLGGGEVLRRLLELYNFKALTDDLAARATRLRINSIRSVEVQAGIRFLDGTPLRGNRITVALDETNFLGGGDAFLFGCILDELFASNVTLNSFNELGIRLQPSQMEYSWLPRNGSQLTL</sequence>
<proteinExistence type="predicted"/>